<keyword evidence="16 23" id="KW-0482">Metalloprotease</keyword>
<sequence>MAPTEPWEKEYRLPGDVIPIHYDVYLHPNLETDLFSGYVSIQLDVQSPRTYILIHTKLLEITETIVVSDDDSTYFPPISRAFEYTPNEFWVIEFSTEIPTGKYTVNLKFNGNLKNGIVGLYKSEYTNDKGEKRAIATSKFQPTYARRAFPCLDEPGFKPTYKVSLVRPSDGYIALSNMPETKSIPDAPSPGLTTVEFEQSVKMVTYLACFIVCDFQFLSGEMSNGKTMRVFATPHQKDNVEYALEVGLKITNFYDEYFGIEYVLPKQDMIAIPDFVSGAMEHWGLITYRETALLYNNITNSPSNKQRVATVIAHELAHQWFGNLMTIKWWDDLWLNEGFASYMEYKGVIVAEPDWDMDTLFLTDDLIPVLQLDSKLSSHPIVVPVTHPDEITEIFDAISYNKGASVLRMLEFFMGPMAFQEGIKEFLETYKFDNAVTLDLWNILSKYANGLDIPLIMDTWTKQMGFPYLSVTKSGNKYTIRQQRYLVDPETAKSKKLKESPFNYKWEVPVSYITNLNKEPEIKWLHMNDDQIEITVPDEVTWVKFNNRFTGFYRVNYPEDVSKVLSDLLKTDTNALEAADRASLIDDSFSLAESGHSSFSVALDMVAYLTNERHPTPWSAARSSLGRMKTLLRDSAIYIPFRNYLKSLATDPALDIGWDDDDSHLSNLLRSTILDFACDVNVDDIVTAATNRFQQWIQNPGYYLSPNIRTIVYKYGMSSIGNEEIWKTVWDRYLQEADVQEKTKLLQGLASVQDPYIINQYLILAKNDSFVRSQDYFSVLQYISGNPIGEPLVWNFVSTDPQKGLKEAAKEKSSEIVDESKLTTFQKFKKMYKEYWYVVIPVHGVTSAVWFGSFFYAAKCGVDIVPLLEWMNVPERFITTLKGSVGHAAVAYAMYKVATPLRYGVTLGGTTISINYLKRLGYIKPVPSAKRFKEMYDEKKIALRKKREEIQARIRAQRSKLRRKIRRRPKTKYESGNGKPYDQSNQKH</sequence>
<feature type="active site" description="Proton acceptor" evidence="20">
    <location>
        <position position="315"/>
    </location>
</feature>
<dbReference type="Gene3D" id="1.10.390.10">
    <property type="entry name" value="Neutral Protease Domain 2"/>
    <property type="match status" value="1"/>
</dbReference>
<dbReference type="GO" id="GO:0070006">
    <property type="term" value="F:metalloaminopeptidase activity"/>
    <property type="evidence" value="ECO:0007669"/>
    <property type="project" value="TreeGrafter"/>
</dbReference>
<dbReference type="FunFam" id="2.60.40.1910:FF:000003">
    <property type="entry name" value="Aminopeptidase"/>
    <property type="match status" value="1"/>
</dbReference>
<gene>
    <name evidence="29" type="ORF">QYM36_004118</name>
</gene>
<dbReference type="Pfam" id="PF06916">
    <property type="entry name" value="FAM210A-B_dom"/>
    <property type="match status" value="1"/>
</dbReference>
<evidence type="ECO:0000256" key="17">
    <source>
        <dbReference type="ARBA" id="ARBA00023136"/>
    </source>
</evidence>
<organism evidence="29 30">
    <name type="scientific">Artemia franciscana</name>
    <name type="common">Brine shrimp</name>
    <name type="synonym">Artemia sanfranciscana</name>
    <dbReference type="NCBI Taxonomy" id="6661"/>
    <lineage>
        <taxon>Eukaryota</taxon>
        <taxon>Metazoa</taxon>
        <taxon>Ecdysozoa</taxon>
        <taxon>Arthropoda</taxon>
        <taxon>Crustacea</taxon>
        <taxon>Branchiopoda</taxon>
        <taxon>Anostraca</taxon>
        <taxon>Artemiidae</taxon>
        <taxon>Artemia</taxon>
    </lineage>
</organism>
<evidence type="ECO:0000256" key="13">
    <source>
        <dbReference type="ARBA" id="ARBA00022837"/>
    </source>
</evidence>
<comment type="caution">
    <text evidence="29">The sequence shown here is derived from an EMBL/GenBank/DDBJ whole genome shotgun (WGS) entry which is preliminary data.</text>
</comment>
<evidence type="ECO:0000256" key="22">
    <source>
        <dbReference type="PIRSR" id="PIRSR634016-4"/>
    </source>
</evidence>
<keyword evidence="6 23" id="KW-0031">Aminopeptidase</keyword>
<dbReference type="EMBL" id="JAVRJZ010000007">
    <property type="protein sequence ID" value="KAK2720108.1"/>
    <property type="molecule type" value="Genomic_DNA"/>
</dbReference>
<feature type="transmembrane region" description="Helical" evidence="23">
    <location>
        <begin position="835"/>
        <end position="858"/>
    </location>
</feature>
<dbReference type="InterPro" id="IPR034016">
    <property type="entry name" value="M1_APN-typ"/>
</dbReference>
<dbReference type="GO" id="GO:0043171">
    <property type="term" value="P:peptide catabolic process"/>
    <property type="evidence" value="ECO:0007669"/>
    <property type="project" value="TreeGrafter"/>
</dbReference>
<dbReference type="FunFam" id="1.10.390.10:FF:000016">
    <property type="entry name" value="Glutamyl aminopeptidase"/>
    <property type="match status" value="1"/>
</dbReference>
<evidence type="ECO:0000259" key="27">
    <source>
        <dbReference type="Pfam" id="PF11838"/>
    </source>
</evidence>
<feature type="domain" description="ERAP1-like C-terminal" evidence="27">
    <location>
        <begin position="542"/>
        <end position="799"/>
    </location>
</feature>
<evidence type="ECO:0000259" key="28">
    <source>
        <dbReference type="Pfam" id="PF17900"/>
    </source>
</evidence>
<dbReference type="SUPFAM" id="SSF55486">
    <property type="entry name" value="Metalloproteases ('zincins'), catalytic domain"/>
    <property type="match status" value="1"/>
</dbReference>
<reference evidence="29" key="1">
    <citation type="submission" date="2023-07" db="EMBL/GenBank/DDBJ databases">
        <title>Chromosome-level genome assembly of Artemia franciscana.</title>
        <authorList>
            <person name="Jo E."/>
        </authorList>
    </citation>
    <scope>NUCLEOTIDE SEQUENCE</scope>
    <source>
        <tissue evidence="29">Whole body</tissue>
    </source>
</reference>
<dbReference type="GO" id="GO:0005615">
    <property type="term" value="C:extracellular space"/>
    <property type="evidence" value="ECO:0007669"/>
    <property type="project" value="TreeGrafter"/>
</dbReference>
<evidence type="ECO:0000256" key="19">
    <source>
        <dbReference type="ARBA" id="ARBA00023180"/>
    </source>
</evidence>
<dbReference type="InterPro" id="IPR014782">
    <property type="entry name" value="Peptidase_M1_dom"/>
</dbReference>
<evidence type="ECO:0000256" key="15">
    <source>
        <dbReference type="ARBA" id="ARBA00022989"/>
    </source>
</evidence>
<dbReference type="Gene3D" id="1.25.50.20">
    <property type="match status" value="1"/>
</dbReference>
<keyword evidence="11 23" id="KW-0378">Hydrolase</keyword>
<accession>A0AA88I2Y0</accession>
<feature type="region of interest" description="Disordered" evidence="24">
    <location>
        <begin position="957"/>
        <end position="988"/>
    </location>
</feature>
<dbReference type="Pfam" id="PF11838">
    <property type="entry name" value="ERAP1_C"/>
    <property type="match status" value="1"/>
</dbReference>
<keyword evidence="30" id="KW-1185">Reference proteome</keyword>
<dbReference type="FunFam" id="2.60.40.1730:FF:000012">
    <property type="entry name" value="Aminopeptidase N"/>
    <property type="match status" value="1"/>
</dbReference>
<evidence type="ECO:0000256" key="5">
    <source>
        <dbReference type="ARBA" id="ARBA00011748"/>
    </source>
</evidence>
<dbReference type="InterPro" id="IPR042097">
    <property type="entry name" value="Aminopeptidase_N-like_N_sf"/>
</dbReference>
<dbReference type="EMBL" id="JAVRJZ010000007">
    <property type="protein sequence ID" value="KAK2720107.1"/>
    <property type="molecule type" value="Genomic_DNA"/>
</dbReference>
<dbReference type="AlphaFoldDB" id="A0AA88I2Y0"/>
<evidence type="ECO:0000313" key="30">
    <source>
        <dbReference type="Proteomes" id="UP001187531"/>
    </source>
</evidence>
<dbReference type="GO" id="GO:0008270">
    <property type="term" value="F:zinc ion binding"/>
    <property type="evidence" value="ECO:0007669"/>
    <property type="project" value="UniProtKB-UniRule"/>
</dbReference>
<keyword evidence="8 23" id="KW-0645">Protease</keyword>
<comment type="subunit">
    <text evidence="5">Homodimer; disulfide-linked.</text>
</comment>
<feature type="site" description="Transition state stabilizer" evidence="22">
    <location>
        <position position="400"/>
    </location>
</feature>
<evidence type="ECO:0000256" key="14">
    <source>
        <dbReference type="ARBA" id="ARBA00022968"/>
    </source>
</evidence>
<keyword evidence="18" id="KW-1015">Disulfide bond</keyword>
<feature type="domain" description="Aminopeptidase N-like N-terminal" evidence="28">
    <location>
        <begin position="19"/>
        <end position="207"/>
    </location>
</feature>
<dbReference type="GO" id="GO:0006508">
    <property type="term" value="P:proteolysis"/>
    <property type="evidence" value="ECO:0007669"/>
    <property type="project" value="UniProtKB-KW"/>
</dbReference>
<feature type="domain" description="DUF1279" evidence="26">
    <location>
        <begin position="826"/>
        <end position="911"/>
    </location>
</feature>
<dbReference type="GO" id="GO:0004230">
    <property type="term" value="F:glutamyl aminopeptidase activity"/>
    <property type="evidence" value="ECO:0007669"/>
    <property type="project" value="UniProtKB-EC"/>
</dbReference>
<dbReference type="InterPro" id="IPR045357">
    <property type="entry name" value="Aminopeptidase_N-like_N"/>
</dbReference>
<dbReference type="Proteomes" id="UP001187531">
    <property type="component" value="Unassembled WGS sequence"/>
</dbReference>
<feature type="domain" description="Peptidase M1 membrane alanine aminopeptidase" evidence="25">
    <location>
        <begin position="242"/>
        <end position="460"/>
    </location>
</feature>
<evidence type="ECO:0000256" key="12">
    <source>
        <dbReference type="ARBA" id="ARBA00022833"/>
    </source>
</evidence>
<evidence type="ECO:0000259" key="25">
    <source>
        <dbReference type="Pfam" id="PF01433"/>
    </source>
</evidence>
<evidence type="ECO:0000256" key="23">
    <source>
        <dbReference type="RuleBase" id="RU364040"/>
    </source>
</evidence>
<keyword evidence="10 21" id="KW-0479">Metal-binding</keyword>
<evidence type="ECO:0000256" key="1">
    <source>
        <dbReference type="ARBA" id="ARBA00001703"/>
    </source>
</evidence>
<keyword evidence="9 23" id="KW-0812">Transmembrane</keyword>
<keyword evidence="15 23" id="KW-1133">Transmembrane helix</keyword>
<dbReference type="GO" id="GO:0005886">
    <property type="term" value="C:plasma membrane"/>
    <property type="evidence" value="ECO:0007669"/>
    <property type="project" value="UniProtKB-SubCell"/>
</dbReference>
<feature type="binding site" evidence="21">
    <location>
        <position position="337"/>
    </location>
    <ligand>
        <name>Zn(2+)</name>
        <dbReference type="ChEBI" id="CHEBI:29105"/>
        <note>catalytic</note>
    </ligand>
</feature>
<dbReference type="InterPro" id="IPR009688">
    <property type="entry name" value="FAM210A/B-like_dom"/>
</dbReference>
<keyword evidence="13" id="KW-0106">Calcium</keyword>
<evidence type="ECO:0000313" key="29">
    <source>
        <dbReference type="EMBL" id="KAK2720108.1"/>
    </source>
</evidence>
<dbReference type="FunFam" id="1.25.50.20:FF:000001">
    <property type="entry name" value="Aminopeptidase"/>
    <property type="match status" value="1"/>
</dbReference>
<name>A0AA88I2Y0_ARTSF</name>
<dbReference type="GO" id="GO:0005737">
    <property type="term" value="C:cytoplasm"/>
    <property type="evidence" value="ECO:0007669"/>
    <property type="project" value="TreeGrafter"/>
</dbReference>
<evidence type="ECO:0000256" key="10">
    <source>
        <dbReference type="ARBA" id="ARBA00022723"/>
    </source>
</evidence>
<dbReference type="Pfam" id="PF01433">
    <property type="entry name" value="Peptidase_M1"/>
    <property type="match status" value="1"/>
</dbReference>
<evidence type="ECO:0000256" key="4">
    <source>
        <dbReference type="ARBA" id="ARBA00010136"/>
    </source>
</evidence>
<evidence type="ECO:0000256" key="11">
    <source>
        <dbReference type="ARBA" id="ARBA00022801"/>
    </source>
</evidence>
<feature type="compositionally biased region" description="Basic residues" evidence="24">
    <location>
        <begin position="957"/>
        <end position="970"/>
    </location>
</feature>
<dbReference type="SUPFAM" id="SSF63737">
    <property type="entry name" value="Leukotriene A4 hydrolase N-terminal domain"/>
    <property type="match status" value="1"/>
</dbReference>
<evidence type="ECO:0000256" key="3">
    <source>
        <dbReference type="ARBA" id="ARBA00004609"/>
    </source>
</evidence>
<feature type="binding site" evidence="21">
    <location>
        <position position="314"/>
    </location>
    <ligand>
        <name>Zn(2+)</name>
        <dbReference type="ChEBI" id="CHEBI:29105"/>
        <note>catalytic</note>
    </ligand>
</feature>
<evidence type="ECO:0000256" key="2">
    <source>
        <dbReference type="ARBA" id="ARBA00004401"/>
    </source>
</evidence>
<evidence type="ECO:0000256" key="21">
    <source>
        <dbReference type="PIRSR" id="PIRSR634016-3"/>
    </source>
</evidence>
<evidence type="ECO:0000256" key="7">
    <source>
        <dbReference type="ARBA" id="ARBA00022475"/>
    </source>
</evidence>
<comment type="subcellular location">
    <subcellularLocation>
        <location evidence="3">Cell membrane</location>
        <topology evidence="3">Lipid-anchor</topology>
        <topology evidence="3">GPI-anchor</topology>
    </subcellularLocation>
    <subcellularLocation>
        <location evidence="2">Cell membrane</location>
        <topology evidence="2">Single-pass type II membrane protein</topology>
    </subcellularLocation>
</comment>
<dbReference type="InterPro" id="IPR001930">
    <property type="entry name" value="Peptidase_M1"/>
</dbReference>
<keyword evidence="7" id="KW-1003">Cell membrane</keyword>
<evidence type="ECO:0000256" key="9">
    <source>
        <dbReference type="ARBA" id="ARBA00022692"/>
    </source>
</evidence>
<feature type="binding site" evidence="21">
    <location>
        <position position="318"/>
    </location>
    <ligand>
        <name>Zn(2+)</name>
        <dbReference type="ChEBI" id="CHEBI:29105"/>
        <note>catalytic</note>
    </ligand>
</feature>
<evidence type="ECO:0000256" key="24">
    <source>
        <dbReference type="SAM" id="MobiDB-lite"/>
    </source>
</evidence>
<evidence type="ECO:0000256" key="6">
    <source>
        <dbReference type="ARBA" id="ARBA00022438"/>
    </source>
</evidence>
<evidence type="ECO:0000256" key="8">
    <source>
        <dbReference type="ARBA" id="ARBA00022670"/>
    </source>
</evidence>
<evidence type="ECO:0000256" key="16">
    <source>
        <dbReference type="ARBA" id="ARBA00023049"/>
    </source>
</evidence>
<dbReference type="InterPro" id="IPR024571">
    <property type="entry name" value="ERAP1-like_C_dom"/>
</dbReference>
<protein>
    <recommendedName>
        <fullName evidence="23">Aminopeptidase</fullName>
        <ecNumber evidence="23">3.4.11.-</ecNumber>
    </recommendedName>
</protein>
<dbReference type="Gene3D" id="2.60.40.1730">
    <property type="entry name" value="tricorn interacting facor f3 domain"/>
    <property type="match status" value="1"/>
</dbReference>
<comment type="similarity">
    <text evidence="4 23">Belongs to the peptidase M1 family.</text>
</comment>
<dbReference type="Pfam" id="PF17900">
    <property type="entry name" value="Peptidase_M1_N"/>
    <property type="match status" value="1"/>
</dbReference>
<comment type="cofactor">
    <cofactor evidence="21 23">
        <name>Zn(2+)</name>
        <dbReference type="ChEBI" id="CHEBI:29105"/>
    </cofactor>
    <text evidence="21 23">Binds 1 zinc ion per subunit.</text>
</comment>
<dbReference type="InterPro" id="IPR027268">
    <property type="entry name" value="Peptidase_M4/M1_CTD_sf"/>
</dbReference>
<dbReference type="Gene3D" id="2.60.40.1910">
    <property type="match status" value="1"/>
</dbReference>
<proteinExistence type="inferred from homology"/>
<keyword evidence="14" id="KW-0735">Signal-anchor</keyword>
<evidence type="ECO:0000256" key="20">
    <source>
        <dbReference type="PIRSR" id="PIRSR634016-1"/>
    </source>
</evidence>
<dbReference type="InterPro" id="IPR050344">
    <property type="entry name" value="Peptidase_M1_aminopeptidases"/>
</dbReference>
<dbReference type="EC" id="3.4.11.-" evidence="23"/>
<keyword evidence="12 21" id="KW-0862">Zinc</keyword>
<dbReference type="GO" id="GO:0042277">
    <property type="term" value="F:peptide binding"/>
    <property type="evidence" value="ECO:0007669"/>
    <property type="project" value="TreeGrafter"/>
</dbReference>
<comment type="catalytic activity">
    <reaction evidence="1">
        <text>Release of N-terminal glutamate (and to a lesser extent aspartate) from a peptide.</text>
        <dbReference type="EC" id="3.4.11.7"/>
    </reaction>
</comment>
<dbReference type="PANTHER" id="PTHR11533:SF276">
    <property type="entry name" value="GLUTAMYL AMINOPEPTIDASE"/>
    <property type="match status" value="1"/>
</dbReference>
<dbReference type="PRINTS" id="PR00756">
    <property type="entry name" value="ALADIPTASE"/>
</dbReference>
<keyword evidence="17 23" id="KW-0472">Membrane</keyword>
<evidence type="ECO:0000256" key="18">
    <source>
        <dbReference type="ARBA" id="ARBA00023157"/>
    </source>
</evidence>
<evidence type="ECO:0000259" key="26">
    <source>
        <dbReference type="Pfam" id="PF06916"/>
    </source>
</evidence>
<keyword evidence="19" id="KW-0325">Glycoprotein</keyword>
<dbReference type="CDD" id="cd09601">
    <property type="entry name" value="M1_APN-Q_like"/>
    <property type="match status" value="1"/>
</dbReference>
<dbReference type="PANTHER" id="PTHR11533">
    <property type="entry name" value="PROTEASE M1 ZINC METALLOPROTEASE"/>
    <property type="match status" value="1"/>
</dbReference>